<keyword evidence="4" id="KW-0479">Metal-binding</keyword>
<comment type="subunit">
    <text evidence="2">Homodimer.</text>
</comment>
<dbReference type="CDD" id="cd03884">
    <property type="entry name" value="M20_bAS"/>
    <property type="match status" value="1"/>
</dbReference>
<evidence type="ECO:0000313" key="10">
    <source>
        <dbReference type="EMBL" id="CCO17322.1"/>
    </source>
</evidence>
<dbReference type="InterPro" id="IPR011650">
    <property type="entry name" value="Peptidase_M20_dimer"/>
</dbReference>
<feature type="chain" id="PRO_5003917332" evidence="8">
    <location>
        <begin position="24"/>
        <end position="526"/>
    </location>
</feature>
<evidence type="ECO:0000256" key="7">
    <source>
        <dbReference type="SAM" id="MobiDB-lite"/>
    </source>
</evidence>
<dbReference type="GO" id="GO:0016813">
    <property type="term" value="F:hydrolase activity, acting on carbon-nitrogen (but not peptide) bonds, in linear amidines"/>
    <property type="evidence" value="ECO:0007669"/>
    <property type="project" value="InterPro"/>
</dbReference>
<dbReference type="Proteomes" id="UP000198341">
    <property type="component" value="Chromosome 6"/>
</dbReference>
<reference evidence="10 11" key="1">
    <citation type="submission" date="2011-10" db="EMBL/GenBank/DDBJ databases">
        <authorList>
            <person name="Genoscope - CEA"/>
        </authorList>
    </citation>
    <scope>NUCLEOTIDE SEQUENCE [LARGE SCALE GENOMIC DNA]</scope>
    <source>
        <strain evidence="10 11">RCC 1105</strain>
    </source>
</reference>
<dbReference type="KEGG" id="bpg:Bathy06g02260"/>
<dbReference type="STRING" id="41875.K8EGQ4"/>
<sequence>MTTTTLFLRFFLLFFLFFAFGVGSFSFASANANSGKESDNKYLSELRSKLQIEPITPHIDALSKFSSSEDELKGVTRLVYSKEDLEARAYVKNLMKKNGLKVREDAMGSIFGRLEGVEKSQKGGGHVVGSGSHTDAIPLSGKYDGVYGVLGAIEALGALKRAKFQPRRHLEAVMFNSEEPSRFGMACSGSRAMGGVLDAEKLETLPDVLNASTSFFDAATQAGYGSKWRGEKNERARTAKEMVEQCSLMPMDSHYYSFVELHIEQGPELEHENLDIGVVTAIAAPAALEITFEGDGGHAGAQLMHLRNDAVVAGSKLAVAVEEFAKHSGSVDTVATVGGFTVKPNAINSVPRSAVLEIDVRDIDLKRRDLVVEQIISTANKVASEQRVRVNVRMINKDDPATSGDSAMSAAELAASHLGHTQKRMVSRAYHDTLFIAKACSNVGMIFIPCFKGYSHRPDEHSTEDQMRKGVETLALTMAKLSRERPIVEDHEDVNQEHVKLPFFISEDDEENNNAKTDPPEPNDEL</sequence>
<keyword evidence="11" id="KW-1185">Reference proteome</keyword>
<protein>
    <submittedName>
        <fullName evidence="10">Amidase, hydantoinase/carbamoylase family</fullName>
    </submittedName>
</protein>
<dbReference type="Gene3D" id="3.30.70.360">
    <property type="match status" value="1"/>
</dbReference>
<dbReference type="RefSeq" id="XP_007512722.1">
    <property type="nucleotide sequence ID" value="XM_007512660.1"/>
</dbReference>
<dbReference type="GeneID" id="19015206"/>
<evidence type="ECO:0000256" key="3">
    <source>
        <dbReference type="ARBA" id="ARBA00022631"/>
    </source>
</evidence>
<dbReference type="OrthoDB" id="4676at2759"/>
<evidence type="ECO:0000259" key="9">
    <source>
        <dbReference type="Pfam" id="PF07687"/>
    </source>
</evidence>
<dbReference type="eggNOG" id="ENOG502QPR4">
    <property type="taxonomic scope" value="Eukaryota"/>
</dbReference>
<dbReference type="PANTHER" id="PTHR32494:SF19">
    <property type="entry name" value="ALLANTOATE DEIMINASE-RELATED"/>
    <property type="match status" value="1"/>
</dbReference>
<keyword evidence="3" id="KW-0659">Purine metabolism</keyword>
<dbReference type="InterPro" id="IPR002933">
    <property type="entry name" value="Peptidase_M20"/>
</dbReference>
<evidence type="ECO:0000313" key="11">
    <source>
        <dbReference type="Proteomes" id="UP000198341"/>
    </source>
</evidence>
<dbReference type="PANTHER" id="PTHR32494">
    <property type="entry name" value="ALLANTOATE DEIMINASE-RELATED"/>
    <property type="match status" value="1"/>
</dbReference>
<accession>K8EGQ4</accession>
<dbReference type="Gene3D" id="3.40.630.10">
    <property type="entry name" value="Zn peptidases"/>
    <property type="match status" value="1"/>
</dbReference>
<dbReference type="NCBIfam" id="TIGR01879">
    <property type="entry name" value="hydantase"/>
    <property type="match status" value="1"/>
</dbReference>
<dbReference type="InterPro" id="IPR036264">
    <property type="entry name" value="Bact_exopeptidase_dim_dom"/>
</dbReference>
<evidence type="ECO:0000256" key="5">
    <source>
        <dbReference type="ARBA" id="ARBA00022801"/>
    </source>
</evidence>
<evidence type="ECO:0000256" key="1">
    <source>
        <dbReference type="ARBA" id="ARBA00001936"/>
    </source>
</evidence>
<evidence type="ECO:0000256" key="6">
    <source>
        <dbReference type="ARBA" id="ARBA00023211"/>
    </source>
</evidence>
<dbReference type="GO" id="GO:0006144">
    <property type="term" value="P:purine nucleobase metabolic process"/>
    <property type="evidence" value="ECO:0007669"/>
    <property type="project" value="UniProtKB-KW"/>
</dbReference>
<feature type="signal peptide" evidence="8">
    <location>
        <begin position="1"/>
        <end position="23"/>
    </location>
</feature>
<proteinExistence type="predicted"/>
<dbReference type="SUPFAM" id="SSF53187">
    <property type="entry name" value="Zn-dependent exopeptidases"/>
    <property type="match status" value="1"/>
</dbReference>
<dbReference type="AlphaFoldDB" id="K8EGQ4"/>
<dbReference type="Pfam" id="PF07687">
    <property type="entry name" value="M20_dimer"/>
    <property type="match status" value="1"/>
</dbReference>
<dbReference type="GO" id="GO:0046872">
    <property type="term" value="F:metal ion binding"/>
    <property type="evidence" value="ECO:0007669"/>
    <property type="project" value="UniProtKB-KW"/>
</dbReference>
<comment type="cofactor">
    <cofactor evidence="1">
        <name>Mn(2+)</name>
        <dbReference type="ChEBI" id="CHEBI:29035"/>
    </cofactor>
</comment>
<feature type="region of interest" description="Disordered" evidence="7">
    <location>
        <begin position="504"/>
        <end position="526"/>
    </location>
</feature>
<gene>
    <name evidence="10" type="ORF">Bathy06g02260</name>
</gene>
<name>K8EGQ4_9CHLO</name>
<dbReference type="Pfam" id="PF01546">
    <property type="entry name" value="Peptidase_M20"/>
    <property type="match status" value="1"/>
</dbReference>
<dbReference type="EMBL" id="FO082273">
    <property type="protein sequence ID" value="CCO17322.1"/>
    <property type="molecule type" value="Genomic_DNA"/>
</dbReference>
<dbReference type="InterPro" id="IPR010158">
    <property type="entry name" value="Amidase_Cbmase"/>
</dbReference>
<organism evidence="10 11">
    <name type="scientific">Bathycoccus prasinos</name>
    <dbReference type="NCBI Taxonomy" id="41875"/>
    <lineage>
        <taxon>Eukaryota</taxon>
        <taxon>Viridiplantae</taxon>
        <taxon>Chlorophyta</taxon>
        <taxon>Mamiellophyceae</taxon>
        <taxon>Mamiellales</taxon>
        <taxon>Bathycoccaceae</taxon>
        <taxon>Bathycoccus</taxon>
    </lineage>
</organism>
<feature type="domain" description="Peptidase M20 dimerisation" evidence="9">
    <location>
        <begin position="287"/>
        <end position="385"/>
    </location>
</feature>
<evidence type="ECO:0000256" key="8">
    <source>
        <dbReference type="SAM" id="SignalP"/>
    </source>
</evidence>
<keyword evidence="8" id="KW-0732">Signal</keyword>
<evidence type="ECO:0000256" key="4">
    <source>
        <dbReference type="ARBA" id="ARBA00022723"/>
    </source>
</evidence>
<evidence type="ECO:0000256" key="2">
    <source>
        <dbReference type="ARBA" id="ARBA00011738"/>
    </source>
</evidence>
<keyword evidence="6" id="KW-0464">Manganese</keyword>
<dbReference type="SUPFAM" id="SSF55031">
    <property type="entry name" value="Bacterial exopeptidase dimerisation domain"/>
    <property type="match status" value="1"/>
</dbReference>
<keyword evidence="5" id="KW-0378">Hydrolase</keyword>